<dbReference type="EMBL" id="QGKY02001250">
    <property type="protein sequence ID" value="KAF2563824.1"/>
    <property type="molecule type" value="Genomic_DNA"/>
</dbReference>
<dbReference type="Gene3D" id="3.30.70.330">
    <property type="match status" value="1"/>
</dbReference>
<comment type="caution">
    <text evidence="3">The sequence shown here is derived from an EMBL/GenBank/DDBJ whole genome shotgun (WGS) entry which is preliminary data.</text>
</comment>
<dbReference type="Pfam" id="PF00076">
    <property type="entry name" value="RRM_1"/>
    <property type="match status" value="1"/>
</dbReference>
<dbReference type="InterPro" id="IPR035979">
    <property type="entry name" value="RBD_domain_sf"/>
</dbReference>
<proteinExistence type="predicted"/>
<evidence type="ECO:0000313" key="3">
    <source>
        <dbReference type="EMBL" id="KAF2563824.1"/>
    </source>
</evidence>
<dbReference type="InterPro" id="IPR000504">
    <property type="entry name" value="RRM_dom"/>
</dbReference>
<evidence type="ECO:0000256" key="1">
    <source>
        <dbReference type="PROSITE-ProRule" id="PRU00176"/>
    </source>
</evidence>
<organism evidence="3">
    <name type="scientific">Brassica cretica</name>
    <name type="common">Mustard</name>
    <dbReference type="NCBI Taxonomy" id="69181"/>
    <lineage>
        <taxon>Eukaryota</taxon>
        <taxon>Viridiplantae</taxon>
        <taxon>Streptophyta</taxon>
        <taxon>Embryophyta</taxon>
        <taxon>Tracheophyta</taxon>
        <taxon>Spermatophyta</taxon>
        <taxon>Magnoliopsida</taxon>
        <taxon>eudicotyledons</taxon>
        <taxon>Gunneridae</taxon>
        <taxon>Pentapetalae</taxon>
        <taxon>rosids</taxon>
        <taxon>malvids</taxon>
        <taxon>Brassicales</taxon>
        <taxon>Brassicaceae</taxon>
        <taxon>Brassiceae</taxon>
        <taxon>Brassica</taxon>
    </lineage>
</organism>
<gene>
    <name evidence="3" type="ORF">F2Q70_00015257</name>
</gene>
<accession>A0A8S9I2I3</accession>
<dbReference type="InterPro" id="IPR012677">
    <property type="entry name" value="Nucleotide-bd_a/b_plait_sf"/>
</dbReference>
<dbReference type="GO" id="GO:0003723">
    <property type="term" value="F:RNA binding"/>
    <property type="evidence" value="ECO:0007669"/>
    <property type="project" value="UniProtKB-UniRule"/>
</dbReference>
<sequence>MTETMKKQQEILLTMAGTMKNLAVEETPKEKSTIKRECALARDYQPNNKHTIFVKGYDPSMRRDDVEKALIEHFGSCGEITRVFVPFKCYTLTSLGFAFIDLKEDHRKALLLNGSYMGGRKLEVTMAFDKEEFNPYETIRGCSDCRRNVLKRINKNFNGYVCGVRRRQLPLTRDGL</sequence>
<feature type="domain" description="RRM" evidence="2">
    <location>
        <begin position="50"/>
        <end position="129"/>
    </location>
</feature>
<reference evidence="3" key="1">
    <citation type="submission" date="2019-12" db="EMBL/GenBank/DDBJ databases">
        <title>Genome sequencing and annotation of Brassica cretica.</title>
        <authorList>
            <person name="Studholme D.J."/>
            <person name="Sarris P.F."/>
        </authorList>
    </citation>
    <scope>NUCLEOTIDE SEQUENCE</scope>
    <source>
        <strain evidence="3">PFS-102/07</strain>
        <tissue evidence="3">Leaf</tissue>
    </source>
</reference>
<evidence type="ECO:0000259" key="2">
    <source>
        <dbReference type="PROSITE" id="PS50102"/>
    </source>
</evidence>
<dbReference type="PROSITE" id="PS50102">
    <property type="entry name" value="RRM"/>
    <property type="match status" value="1"/>
</dbReference>
<name>A0A8S9I2I3_BRACR</name>
<dbReference type="SMART" id="SM00360">
    <property type="entry name" value="RRM"/>
    <property type="match status" value="1"/>
</dbReference>
<dbReference type="SUPFAM" id="SSF54928">
    <property type="entry name" value="RNA-binding domain, RBD"/>
    <property type="match status" value="1"/>
</dbReference>
<keyword evidence="1" id="KW-0694">RNA-binding</keyword>
<protein>
    <recommendedName>
        <fullName evidence="2">RRM domain-containing protein</fullName>
    </recommendedName>
</protein>
<dbReference type="AlphaFoldDB" id="A0A8S9I2I3"/>